<feature type="non-terminal residue" evidence="2">
    <location>
        <position position="38"/>
    </location>
</feature>
<proteinExistence type="predicted"/>
<organism evidence="2">
    <name type="scientific">marine sediment metagenome</name>
    <dbReference type="NCBI Taxonomy" id="412755"/>
    <lineage>
        <taxon>unclassified sequences</taxon>
        <taxon>metagenomes</taxon>
        <taxon>ecological metagenomes</taxon>
    </lineage>
</organism>
<dbReference type="EMBL" id="BARV01022316">
    <property type="protein sequence ID" value="GAI19237.1"/>
    <property type="molecule type" value="Genomic_DNA"/>
</dbReference>
<sequence>MLGVYPREAAIWAAFSLLFAYKEITLLAISWVISFLSS</sequence>
<protein>
    <submittedName>
        <fullName evidence="2">Uncharacterized protein</fullName>
    </submittedName>
</protein>
<accession>X1LIN9</accession>
<dbReference type="AlphaFoldDB" id="X1LIN9"/>
<evidence type="ECO:0000256" key="1">
    <source>
        <dbReference type="SAM" id="Phobius"/>
    </source>
</evidence>
<feature type="transmembrane region" description="Helical" evidence="1">
    <location>
        <begin position="12"/>
        <end position="36"/>
    </location>
</feature>
<name>X1LIN9_9ZZZZ</name>
<keyword evidence="1" id="KW-0812">Transmembrane</keyword>
<gene>
    <name evidence="2" type="ORF">S06H3_36808</name>
</gene>
<keyword evidence="1" id="KW-0472">Membrane</keyword>
<reference evidence="2" key="1">
    <citation type="journal article" date="2014" name="Front. Microbiol.">
        <title>High frequency of phylogenetically diverse reductive dehalogenase-homologous genes in deep subseafloor sedimentary metagenomes.</title>
        <authorList>
            <person name="Kawai M."/>
            <person name="Futagami T."/>
            <person name="Toyoda A."/>
            <person name="Takaki Y."/>
            <person name="Nishi S."/>
            <person name="Hori S."/>
            <person name="Arai W."/>
            <person name="Tsubouchi T."/>
            <person name="Morono Y."/>
            <person name="Uchiyama I."/>
            <person name="Ito T."/>
            <person name="Fujiyama A."/>
            <person name="Inagaki F."/>
            <person name="Takami H."/>
        </authorList>
    </citation>
    <scope>NUCLEOTIDE SEQUENCE</scope>
    <source>
        <strain evidence="2">Expedition CK06-06</strain>
    </source>
</reference>
<keyword evidence="1" id="KW-1133">Transmembrane helix</keyword>
<comment type="caution">
    <text evidence="2">The sequence shown here is derived from an EMBL/GenBank/DDBJ whole genome shotgun (WGS) entry which is preliminary data.</text>
</comment>
<evidence type="ECO:0000313" key="2">
    <source>
        <dbReference type="EMBL" id="GAI19237.1"/>
    </source>
</evidence>